<dbReference type="InterPro" id="IPR020846">
    <property type="entry name" value="MFS_dom"/>
</dbReference>
<proteinExistence type="inferred from homology"/>
<dbReference type="PANTHER" id="PTHR42718">
    <property type="entry name" value="MAJOR FACILITATOR SUPERFAMILY MULTIDRUG TRANSPORTER MFSC"/>
    <property type="match status" value="1"/>
</dbReference>
<comment type="caution">
    <text evidence="11">The sequence shown here is derived from an EMBL/GenBank/DDBJ whole genome shotgun (WGS) entry which is preliminary data.</text>
</comment>
<dbReference type="EMBL" id="BOOU01000067">
    <property type="protein sequence ID" value="GII79962.1"/>
    <property type="molecule type" value="Genomic_DNA"/>
</dbReference>
<dbReference type="PRINTS" id="PR01036">
    <property type="entry name" value="TCRTETB"/>
</dbReference>
<feature type="transmembrane region" description="Helical" evidence="9">
    <location>
        <begin position="212"/>
        <end position="232"/>
    </location>
</feature>
<dbReference type="InterPro" id="IPR004638">
    <property type="entry name" value="EmrB-like"/>
</dbReference>
<evidence type="ECO:0000256" key="3">
    <source>
        <dbReference type="ARBA" id="ARBA00022448"/>
    </source>
</evidence>
<evidence type="ECO:0000313" key="11">
    <source>
        <dbReference type="EMBL" id="GII79962.1"/>
    </source>
</evidence>
<dbReference type="Gene3D" id="1.20.1250.20">
    <property type="entry name" value="MFS general substrate transporter like domains"/>
    <property type="match status" value="1"/>
</dbReference>
<keyword evidence="3" id="KW-0813">Transport</keyword>
<keyword evidence="4" id="KW-1003">Cell membrane</keyword>
<dbReference type="AlphaFoldDB" id="A0A919V2R1"/>
<feature type="transmembrane region" description="Helical" evidence="9">
    <location>
        <begin position="361"/>
        <end position="381"/>
    </location>
</feature>
<feature type="transmembrane region" description="Helical" evidence="9">
    <location>
        <begin position="24"/>
        <end position="48"/>
    </location>
</feature>
<dbReference type="GO" id="GO:0022857">
    <property type="term" value="F:transmembrane transporter activity"/>
    <property type="evidence" value="ECO:0007669"/>
    <property type="project" value="InterPro"/>
</dbReference>
<feature type="transmembrane region" description="Helical" evidence="9">
    <location>
        <begin position="301"/>
        <end position="321"/>
    </location>
</feature>
<feature type="transmembrane region" description="Helical" evidence="9">
    <location>
        <begin position="121"/>
        <end position="142"/>
    </location>
</feature>
<evidence type="ECO:0000313" key="12">
    <source>
        <dbReference type="Proteomes" id="UP000655287"/>
    </source>
</evidence>
<dbReference type="CDD" id="cd17321">
    <property type="entry name" value="MFS_MMR_MDR_like"/>
    <property type="match status" value="1"/>
</dbReference>
<dbReference type="InterPro" id="IPR011701">
    <property type="entry name" value="MFS"/>
</dbReference>
<gene>
    <name evidence="11" type="ORF">Sru01_49440</name>
</gene>
<comment type="similarity">
    <text evidence="2">Belongs to the major facilitator superfamily. EmrB family.</text>
</comment>
<evidence type="ECO:0000256" key="6">
    <source>
        <dbReference type="ARBA" id="ARBA00022989"/>
    </source>
</evidence>
<dbReference type="SUPFAM" id="SSF103473">
    <property type="entry name" value="MFS general substrate transporter"/>
    <property type="match status" value="1"/>
</dbReference>
<feature type="transmembrane region" description="Helical" evidence="9">
    <location>
        <begin position="68"/>
        <end position="85"/>
    </location>
</feature>
<dbReference type="InterPro" id="IPR036259">
    <property type="entry name" value="MFS_trans_sf"/>
</dbReference>
<dbReference type="Proteomes" id="UP000655287">
    <property type="component" value="Unassembled WGS sequence"/>
</dbReference>
<evidence type="ECO:0000256" key="1">
    <source>
        <dbReference type="ARBA" id="ARBA00004651"/>
    </source>
</evidence>
<dbReference type="Gene3D" id="1.20.1720.10">
    <property type="entry name" value="Multidrug resistance protein D"/>
    <property type="match status" value="1"/>
</dbReference>
<keyword evidence="7 9" id="KW-0472">Membrane</keyword>
<dbReference type="PROSITE" id="PS50850">
    <property type="entry name" value="MFS"/>
    <property type="match status" value="1"/>
</dbReference>
<feature type="region of interest" description="Disordered" evidence="8">
    <location>
        <begin position="530"/>
        <end position="555"/>
    </location>
</feature>
<organism evidence="11 12">
    <name type="scientific">Sphaerisporangium rufum</name>
    <dbReference type="NCBI Taxonomy" id="1381558"/>
    <lineage>
        <taxon>Bacteria</taxon>
        <taxon>Bacillati</taxon>
        <taxon>Actinomycetota</taxon>
        <taxon>Actinomycetes</taxon>
        <taxon>Streptosporangiales</taxon>
        <taxon>Streptosporangiaceae</taxon>
        <taxon>Sphaerisporangium</taxon>
    </lineage>
</organism>
<evidence type="ECO:0000256" key="5">
    <source>
        <dbReference type="ARBA" id="ARBA00022692"/>
    </source>
</evidence>
<sequence length="555" mass="57124">MREVATSSDTRAGPKKADKDRRRWWGLVFISLAVAMVIVDVTIINIAVPAIVSDLRVGSTTTQWIQEAYTLTLAALLLSSGRLADLFGRRRLLLAGILVFVVGSVVAAVAAGGAMLVGARVIQGIGGAAILPTTLSIINATFRGRERATAFAVWGSTIGAVAALGPLLGGWLVGHFSWHWAFWINVFLGAIVTAGIVRWVGESRDAEGPRGVDVLGVGLSALAVAALVFGLIEGRGEGWFTALGGDGVLGSGLSPVPMAFGLSLGALLCFARWQRRRRRLRRSVVLDVSLFKIKTFAQGNLVVMVVALGQLGLLFVLPLWLQNVLGYSPLRAGAMITAVAIGAFVAAGVTPALAPRWGVPAVLRIGLVAEIAAFAVLAVSATPDASAWAIVPALTLYGFGVGTADAQLPSLILSDVPAAGSGQAAGTQGTAQEIGSAMGVAILGTLLFSMLSFHLDERLADAGVAADRRGPISEAVVGSAGTVIPAIPDLPVRRAAEEAFSAATRDAALAGGIVIILGLISTSVFRRRPVPGDAGDGVRSDDAGPASGDQPDPPR</sequence>
<dbReference type="Pfam" id="PF07690">
    <property type="entry name" value="MFS_1"/>
    <property type="match status" value="1"/>
</dbReference>
<dbReference type="NCBIfam" id="TIGR00711">
    <property type="entry name" value="efflux_EmrB"/>
    <property type="match status" value="1"/>
</dbReference>
<keyword evidence="12" id="KW-1185">Reference proteome</keyword>
<accession>A0A919V2R1</accession>
<dbReference type="PROSITE" id="PS00216">
    <property type="entry name" value="SUGAR_TRANSPORT_1"/>
    <property type="match status" value="1"/>
</dbReference>
<feature type="transmembrane region" description="Helical" evidence="9">
    <location>
        <begin position="180"/>
        <end position="200"/>
    </location>
</feature>
<evidence type="ECO:0000256" key="4">
    <source>
        <dbReference type="ARBA" id="ARBA00022475"/>
    </source>
</evidence>
<evidence type="ECO:0000256" key="2">
    <source>
        <dbReference type="ARBA" id="ARBA00008537"/>
    </source>
</evidence>
<protein>
    <submittedName>
        <fullName evidence="11">MFS transporter</fullName>
    </submittedName>
</protein>
<name>A0A919V2R1_9ACTN</name>
<dbReference type="PANTHER" id="PTHR42718:SF9">
    <property type="entry name" value="MAJOR FACILITATOR SUPERFAMILY MULTIDRUG TRANSPORTER MFSC"/>
    <property type="match status" value="1"/>
</dbReference>
<feature type="transmembrane region" description="Helical" evidence="9">
    <location>
        <begin position="333"/>
        <end position="354"/>
    </location>
</feature>
<dbReference type="RefSeq" id="WP_203990198.1">
    <property type="nucleotide sequence ID" value="NZ_BOOU01000067.1"/>
</dbReference>
<evidence type="ECO:0000259" key="10">
    <source>
        <dbReference type="PROSITE" id="PS50850"/>
    </source>
</evidence>
<feature type="domain" description="Major facilitator superfamily (MFS) profile" evidence="10">
    <location>
        <begin position="26"/>
        <end position="530"/>
    </location>
</feature>
<evidence type="ECO:0000256" key="8">
    <source>
        <dbReference type="SAM" id="MobiDB-lite"/>
    </source>
</evidence>
<feature type="transmembrane region" description="Helical" evidence="9">
    <location>
        <begin position="434"/>
        <end position="455"/>
    </location>
</feature>
<dbReference type="InterPro" id="IPR005829">
    <property type="entry name" value="Sugar_transporter_CS"/>
</dbReference>
<keyword evidence="6 9" id="KW-1133">Transmembrane helix</keyword>
<feature type="transmembrane region" description="Helical" evidence="9">
    <location>
        <begin position="151"/>
        <end position="174"/>
    </location>
</feature>
<feature type="transmembrane region" description="Helical" evidence="9">
    <location>
        <begin position="252"/>
        <end position="273"/>
    </location>
</feature>
<evidence type="ECO:0000256" key="9">
    <source>
        <dbReference type="SAM" id="Phobius"/>
    </source>
</evidence>
<dbReference type="GO" id="GO:0005886">
    <property type="term" value="C:plasma membrane"/>
    <property type="evidence" value="ECO:0007669"/>
    <property type="project" value="UniProtKB-SubCell"/>
</dbReference>
<comment type="subcellular location">
    <subcellularLocation>
        <location evidence="1">Cell membrane</location>
        <topology evidence="1">Multi-pass membrane protein</topology>
    </subcellularLocation>
</comment>
<feature type="transmembrane region" description="Helical" evidence="9">
    <location>
        <begin position="92"/>
        <end position="115"/>
    </location>
</feature>
<reference evidence="11" key="1">
    <citation type="submission" date="2021-01" db="EMBL/GenBank/DDBJ databases">
        <title>Whole genome shotgun sequence of Sphaerisporangium rufum NBRC 109079.</title>
        <authorList>
            <person name="Komaki H."/>
            <person name="Tamura T."/>
        </authorList>
    </citation>
    <scope>NUCLEOTIDE SEQUENCE</scope>
    <source>
        <strain evidence="11">NBRC 109079</strain>
    </source>
</reference>
<feature type="transmembrane region" description="Helical" evidence="9">
    <location>
        <begin position="507"/>
        <end position="525"/>
    </location>
</feature>
<evidence type="ECO:0000256" key="7">
    <source>
        <dbReference type="ARBA" id="ARBA00023136"/>
    </source>
</evidence>
<keyword evidence="5 9" id="KW-0812">Transmembrane</keyword>